<dbReference type="Pfam" id="PF07978">
    <property type="entry name" value="NIPSNAP"/>
    <property type="match status" value="1"/>
</dbReference>
<name>A0A318LHP9_9PSEU</name>
<feature type="domain" description="NIPSNAP" evidence="2">
    <location>
        <begin position="3"/>
        <end position="102"/>
    </location>
</feature>
<evidence type="ECO:0000313" key="3">
    <source>
        <dbReference type="EMBL" id="PXY26493.1"/>
    </source>
</evidence>
<organism evidence="3 4">
    <name type="scientific">Prauserella flavalba</name>
    <dbReference type="NCBI Taxonomy" id="1477506"/>
    <lineage>
        <taxon>Bacteria</taxon>
        <taxon>Bacillati</taxon>
        <taxon>Actinomycetota</taxon>
        <taxon>Actinomycetes</taxon>
        <taxon>Pseudonocardiales</taxon>
        <taxon>Pseudonocardiaceae</taxon>
        <taxon>Prauserella</taxon>
    </lineage>
</organism>
<proteinExistence type="predicted"/>
<dbReference type="EMBL" id="MASU01000010">
    <property type="protein sequence ID" value="PXY26493.1"/>
    <property type="molecule type" value="Genomic_DNA"/>
</dbReference>
<sequence length="112" mass="13226">MIYELREYVAHDHTTDRVHDRFQKATIPLFERHGLELMGFWVDAGDPRRIVYLLRFEDEQAQRRAWEGFQKDPEWKDAKQTSETDGPIVAEMSSRNLLEVPYWPSSDTGGTR</sequence>
<dbReference type="OrthoDB" id="9809695at2"/>
<feature type="compositionally biased region" description="Basic and acidic residues" evidence="1">
    <location>
        <begin position="67"/>
        <end position="82"/>
    </location>
</feature>
<protein>
    <recommendedName>
        <fullName evidence="2">NIPSNAP domain-containing protein</fullName>
    </recommendedName>
</protein>
<comment type="caution">
    <text evidence="3">The sequence shown here is derived from an EMBL/GenBank/DDBJ whole genome shotgun (WGS) entry which is preliminary data.</text>
</comment>
<dbReference type="Gene3D" id="3.30.70.100">
    <property type="match status" value="1"/>
</dbReference>
<dbReference type="Proteomes" id="UP000247892">
    <property type="component" value="Unassembled WGS sequence"/>
</dbReference>
<dbReference type="SUPFAM" id="SSF54909">
    <property type="entry name" value="Dimeric alpha+beta barrel"/>
    <property type="match status" value="1"/>
</dbReference>
<reference evidence="3 4" key="1">
    <citation type="submission" date="2016-07" db="EMBL/GenBank/DDBJ databases">
        <title>Draft genome sequence of Prauserella sp. YIM 121212, isolated from alkaline soil.</title>
        <authorList>
            <person name="Ruckert C."/>
            <person name="Albersmeier A."/>
            <person name="Jiang C.-L."/>
            <person name="Jiang Y."/>
            <person name="Kalinowski J."/>
            <person name="Schneider O."/>
            <person name="Winkler A."/>
            <person name="Zotchev S.B."/>
        </authorList>
    </citation>
    <scope>NUCLEOTIDE SEQUENCE [LARGE SCALE GENOMIC DNA]</scope>
    <source>
        <strain evidence="3 4">YIM 121212</strain>
    </source>
</reference>
<evidence type="ECO:0000313" key="4">
    <source>
        <dbReference type="Proteomes" id="UP000247892"/>
    </source>
</evidence>
<dbReference type="InterPro" id="IPR011008">
    <property type="entry name" value="Dimeric_a/b-barrel"/>
</dbReference>
<dbReference type="RefSeq" id="WP_110340601.1">
    <property type="nucleotide sequence ID" value="NZ_JBHVKT010000090.1"/>
</dbReference>
<gene>
    <name evidence="3" type="ORF">BA062_24005</name>
</gene>
<dbReference type="InterPro" id="IPR012577">
    <property type="entry name" value="NIPSNAP"/>
</dbReference>
<evidence type="ECO:0000256" key="1">
    <source>
        <dbReference type="SAM" id="MobiDB-lite"/>
    </source>
</evidence>
<feature type="region of interest" description="Disordered" evidence="1">
    <location>
        <begin position="67"/>
        <end position="93"/>
    </location>
</feature>
<accession>A0A318LHP9</accession>
<evidence type="ECO:0000259" key="2">
    <source>
        <dbReference type="Pfam" id="PF07978"/>
    </source>
</evidence>
<dbReference type="AlphaFoldDB" id="A0A318LHP9"/>
<keyword evidence="4" id="KW-1185">Reference proteome</keyword>